<evidence type="ECO:0000256" key="1">
    <source>
        <dbReference type="SAM" id="MobiDB-lite"/>
    </source>
</evidence>
<feature type="transmembrane region" description="Helical" evidence="2">
    <location>
        <begin position="96"/>
        <end position="122"/>
    </location>
</feature>
<feature type="compositionally biased region" description="Polar residues" evidence="1">
    <location>
        <begin position="268"/>
        <end position="277"/>
    </location>
</feature>
<dbReference type="HOGENOM" id="CLU_1005726_0_0_1"/>
<keyword evidence="2" id="KW-0472">Membrane</keyword>
<keyword evidence="2" id="KW-0812">Transmembrane</keyword>
<name>V3ZRP0_LOTGI</name>
<protein>
    <submittedName>
        <fullName evidence="4">Uncharacterized protein</fullName>
    </submittedName>
</protein>
<feature type="region of interest" description="Disordered" evidence="1">
    <location>
        <begin position="29"/>
        <end position="58"/>
    </location>
</feature>
<sequence length="277" mass="31443">MVRSCLFLSICVLVLVDAAADWRLVNPKETDKPPYHSSPESPTHHHRPDRVHPGGLYSVKPSHRTIYRIRTTTQAFETDEFRRQNQERFREDQIKYAYIIIGGSVGGAVVLILTIVVLVLVLRSKRRRRAKVIEIESKPITNPRYQISIINPKLHGPPPPYDNVAFKNGNSDSQRADEYDVNMDDVKDSKFHHREGLKTKSSKDPKFEDLYNHLNATDVQNVHQNLYKRGDSTDDSTGGDEADNELSDEVEVQEPSKEGKDSPDSDDNQANTITGKL</sequence>
<feature type="chain" id="PRO_5004715427" evidence="3">
    <location>
        <begin position="21"/>
        <end position="277"/>
    </location>
</feature>
<organism evidence="4 5">
    <name type="scientific">Lottia gigantea</name>
    <name type="common">Giant owl limpet</name>
    <dbReference type="NCBI Taxonomy" id="225164"/>
    <lineage>
        <taxon>Eukaryota</taxon>
        <taxon>Metazoa</taxon>
        <taxon>Spiralia</taxon>
        <taxon>Lophotrochozoa</taxon>
        <taxon>Mollusca</taxon>
        <taxon>Gastropoda</taxon>
        <taxon>Patellogastropoda</taxon>
        <taxon>Lottioidea</taxon>
        <taxon>Lottiidae</taxon>
        <taxon>Lottia</taxon>
    </lineage>
</organism>
<accession>V3ZRP0</accession>
<keyword evidence="2" id="KW-1133">Transmembrane helix</keyword>
<evidence type="ECO:0000313" key="4">
    <source>
        <dbReference type="EMBL" id="ESO87007.1"/>
    </source>
</evidence>
<evidence type="ECO:0000256" key="2">
    <source>
        <dbReference type="SAM" id="Phobius"/>
    </source>
</evidence>
<dbReference type="RefSeq" id="XP_009062401.1">
    <property type="nucleotide sequence ID" value="XM_009064153.1"/>
</dbReference>
<dbReference type="Proteomes" id="UP000030746">
    <property type="component" value="Unassembled WGS sequence"/>
</dbReference>
<feature type="compositionally biased region" description="Basic and acidic residues" evidence="1">
    <location>
        <begin position="254"/>
        <end position="263"/>
    </location>
</feature>
<keyword evidence="5" id="KW-1185">Reference proteome</keyword>
<gene>
    <name evidence="4" type="ORF">LOTGIDRAFT_235178</name>
</gene>
<proteinExistence type="predicted"/>
<dbReference type="AlphaFoldDB" id="V3ZRP0"/>
<feature type="compositionally biased region" description="Acidic residues" evidence="1">
    <location>
        <begin position="233"/>
        <end position="252"/>
    </location>
</feature>
<evidence type="ECO:0000256" key="3">
    <source>
        <dbReference type="SAM" id="SignalP"/>
    </source>
</evidence>
<evidence type="ECO:0000313" key="5">
    <source>
        <dbReference type="Proteomes" id="UP000030746"/>
    </source>
</evidence>
<feature type="region of interest" description="Disordered" evidence="1">
    <location>
        <begin position="228"/>
        <end position="277"/>
    </location>
</feature>
<dbReference type="GeneID" id="20249774"/>
<dbReference type="KEGG" id="lgi:LOTGIDRAFT_235178"/>
<dbReference type="CTD" id="20249774"/>
<reference evidence="4 5" key="1">
    <citation type="journal article" date="2013" name="Nature">
        <title>Insights into bilaterian evolution from three spiralian genomes.</title>
        <authorList>
            <person name="Simakov O."/>
            <person name="Marletaz F."/>
            <person name="Cho S.J."/>
            <person name="Edsinger-Gonzales E."/>
            <person name="Havlak P."/>
            <person name="Hellsten U."/>
            <person name="Kuo D.H."/>
            <person name="Larsson T."/>
            <person name="Lv J."/>
            <person name="Arendt D."/>
            <person name="Savage R."/>
            <person name="Osoegawa K."/>
            <person name="de Jong P."/>
            <person name="Grimwood J."/>
            <person name="Chapman J.A."/>
            <person name="Shapiro H."/>
            <person name="Aerts A."/>
            <person name="Otillar R.P."/>
            <person name="Terry A.Y."/>
            <person name="Boore J.L."/>
            <person name="Grigoriev I.V."/>
            <person name="Lindberg D.R."/>
            <person name="Seaver E.C."/>
            <person name="Weisblat D.A."/>
            <person name="Putnam N.H."/>
            <person name="Rokhsar D.S."/>
        </authorList>
    </citation>
    <scope>NUCLEOTIDE SEQUENCE [LARGE SCALE GENOMIC DNA]</scope>
</reference>
<feature type="signal peptide" evidence="3">
    <location>
        <begin position="1"/>
        <end position="20"/>
    </location>
</feature>
<dbReference type="EMBL" id="KB202954">
    <property type="protein sequence ID" value="ESO87007.1"/>
    <property type="molecule type" value="Genomic_DNA"/>
</dbReference>
<feature type="region of interest" description="Disordered" evidence="1">
    <location>
        <begin position="153"/>
        <end position="176"/>
    </location>
</feature>
<keyword evidence="3" id="KW-0732">Signal</keyword>